<dbReference type="Gene3D" id="1.10.260.40">
    <property type="entry name" value="lambda repressor-like DNA-binding domains"/>
    <property type="match status" value="1"/>
</dbReference>
<dbReference type="PANTHER" id="PTHR36924">
    <property type="entry name" value="ANTITOXIN HIGA-1"/>
    <property type="match status" value="1"/>
</dbReference>
<dbReference type="CDD" id="cd00093">
    <property type="entry name" value="HTH_XRE"/>
    <property type="match status" value="1"/>
</dbReference>
<keyword evidence="4" id="KW-1185">Reference proteome</keyword>
<dbReference type="InterPro" id="IPR013430">
    <property type="entry name" value="Toxin_antidote_HigA"/>
</dbReference>
<evidence type="ECO:0000313" key="4">
    <source>
        <dbReference type="Proteomes" id="UP000199435"/>
    </source>
</evidence>
<gene>
    <name evidence="3" type="ORF">GA0061102_103379</name>
</gene>
<evidence type="ECO:0000259" key="2">
    <source>
        <dbReference type="PROSITE" id="PS50943"/>
    </source>
</evidence>
<dbReference type="SMART" id="SM00530">
    <property type="entry name" value="HTH_XRE"/>
    <property type="match status" value="1"/>
</dbReference>
<name>A0A1C3WML5_9HYPH</name>
<dbReference type="InterPro" id="IPR010982">
    <property type="entry name" value="Lambda_DNA-bd_dom_sf"/>
</dbReference>
<dbReference type="EMBL" id="FMAH01000033">
    <property type="protein sequence ID" value="SCB41219.1"/>
    <property type="molecule type" value="Genomic_DNA"/>
</dbReference>
<evidence type="ECO:0000313" key="3">
    <source>
        <dbReference type="EMBL" id="SCB41219.1"/>
    </source>
</evidence>
<dbReference type="RefSeq" id="WP_092853617.1">
    <property type="nucleotide sequence ID" value="NZ_FMAH01000033.1"/>
</dbReference>
<proteinExistence type="predicted"/>
<dbReference type="PROSITE" id="PS50943">
    <property type="entry name" value="HTH_CROC1"/>
    <property type="match status" value="1"/>
</dbReference>
<dbReference type="PANTHER" id="PTHR36924:SF1">
    <property type="entry name" value="ANTITOXIN HIGA-1"/>
    <property type="match status" value="1"/>
</dbReference>
<dbReference type="Pfam" id="PF01381">
    <property type="entry name" value="HTH_3"/>
    <property type="match status" value="1"/>
</dbReference>
<evidence type="ECO:0000256" key="1">
    <source>
        <dbReference type="ARBA" id="ARBA00023125"/>
    </source>
</evidence>
<organism evidence="3 4">
    <name type="scientific">Rhizobium miluonense</name>
    <dbReference type="NCBI Taxonomy" id="411945"/>
    <lineage>
        <taxon>Bacteria</taxon>
        <taxon>Pseudomonadati</taxon>
        <taxon>Pseudomonadota</taxon>
        <taxon>Alphaproteobacteria</taxon>
        <taxon>Hyphomicrobiales</taxon>
        <taxon>Rhizobiaceae</taxon>
        <taxon>Rhizobium/Agrobacterium group</taxon>
        <taxon>Rhizobium</taxon>
    </lineage>
</organism>
<sequence>MTVSKLPAIHPGEILQELYLEPLDMTPYALAKHINVPRTRVERIISEKTGITTDTAMRLAKFFKTAPEFWLNLQNAYDIKIAARVMENDLAQIKELEPA</sequence>
<dbReference type="AlphaFoldDB" id="A0A1C3WML5"/>
<reference evidence="4" key="1">
    <citation type="submission" date="2016-08" db="EMBL/GenBank/DDBJ databases">
        <authorList>
            <person name="Varghese N."/>
            <person name="Submissions Spin"/>
        </authorList>
    </citation>
    <scope>NUCLEOTIDE SEQUENCE [LARGE SCALE GENOMIC DNA]</scope>
    <source>
        <strain evidence="4">HAMBI 2971</strain>
    </source>
</reference>
<dbReference type="STRING" id="411945.GA0061102_103379"/>
<protein>
    <submittedName>
        <fullName evidence="3">Addiction module antidote protein, HigA family</fullName>
    </submittedName>
</protein>
<feature type="domain" description="HTH cro/C1-type" evidence="2">
    <location>
        <begin position="15"/>
        <end position="70"/>
    </location>
</feature>
<dbReference type="SUPFAM" id="SSF47413">
    <property type="entry name" value="lambda repressor-like DNA-binding domains"/>
    <property type="match status" value="1"/>
</dbReference>
<dbReference type="GO" id="GO:0003677">
    <property type="term" value="F:DNA binding"/>
    <property type="evidence" value="ECO:0007669"/>
    <property type="project" value="UniProtKB-KW"/>
</dbReference>
<dbReference type="NCBIfam" id="TIGR02607">
    <property type="entry name" value="antidote_HigA"/>
    <property type="match status" value="1"/>
</dbReference>
<dbReference type="InterPro" id="IPR001387">
    <property type="entry name" value="Cro/C1-type_HTH"/>
</dbReference>
<dbReference type="OrthoDB" id="3174593at2"/>
<dbReference type="Proteomes" id="UP000199435">
    <property type="component" value="Unassembled WGS sequence"/>
</dbReference>
<keyword evidence="1" id="KW-0238">DNA-binding</keyword>
<accession>A0A1C3WML5</accession>